<dbReference type="EMBL" id="CM037156">
    <property type="protein sequence ID" value="KAH7837807.1"/>
    <property type="molecule type" value="Genomic_DNA"/>
</dbReference>
<accession>A0ACB7XAJ3</accession>
<proteinExistence type="predicted"/>
<gene>
    <name evidence="1" type="ORF">Vadar_018229</name>
</gene>
<evidence type="ECO:0000313" key="2">
    <source>
        <dbReference type="Proteomes" id="UP000828048"/>
    </source>
</evidence>
<name>A0ACB7XAJ3_9ERIC</name>
<organism evidence="1 2">
    <name type="scientific">Vaccinium darrowii</name>
    <dbReference type="NCBI Taxonomy" id="229202"/>
    <lineage>
        <taxon>Eukaryota</taxon>
        <taxon>Viridiplantae</taxon>
        <taxon>Streptophyta</taxon>
        <taxon>Embryophyta</taxon>
        <taxon>Tracheophyta</taxon>
        <taxon>Spermatophyta</taxon>
        <taxon>Magnoliopsida</taxon>
        <taxon>eudicotyledons</taxon>
        <taxon>Gunneridae</taxon>
        <taxon>Pentapetalae</taxon>
        <taxon>asterids</taxon>
        <taxon>Ericales</taxon>
        <taxon>Ericaceae</taxon>
        <taxon>Vaccinioideae</taxon>
        <taxon>Vaccinieae</taxon>
        <taxon>Vaccinium</taxon>
    </lineage>
</organism>
<evidence type="ECO:0000313" key="1">
    <source>
        <dbReference type="EMBL" id="KAH7837807.1"/>
    </source>
</evidence>
<comment type="caution">
    <text evidence="1">The sequence shown here is derived from an EMBL/GenBank/DDBJ whole genome shotgun (WGS) entry which is preliminary data.</text>
</comment>
<reference evidence="1 2" key="1">
    <citation type="journal article" date="2021" name="Hortic Res">
        <title>High-quality reference genome and annotation aids understanding of berry development for evergreen blueberry (Vaccinium darrowii).</title>
        <authorList>
            <person name="Yu J."/>
            <person name="Hulse-Kemp A.M."/>
            <person name="Babiker E."/>
            <person name="Staton M."/>
        </authorList>
    </citation>
    <scope>NUCLEOTIDE SEQUENCE [LARGE SCALE GENOMIC DNA]</scope>
    <source>
        <strain evidence="2">cv. NJ 8807/NJ 8810</strain>
        <tissue evidence="1">Young leaf</tissue>
    </source>
</reference>
<dbReference type="Proteomes" id="UP000828048">
    <property type="component" value="Chromosome 6"/>
</dbReference>
<protein>
    <submittedName>
        <fullName evidence="1">Uncharacterized protein</fullName>
    </submittedName>
</protein>
<sequence>MPFPMKIQPIDLNFLEDPTRHESTKPVVKSRLKRLFERQFVRISTAEKIAGVEEVGHCKNDFEPSSVCLANMVQSFIEDEDKQTATVRCSRNRCNCFNGNCSDSTDDELDSFGDACETLKQDLVPCASARERNLMADISEIVENNKISKRKDDNCRKIVVDGLLGLGYDASICKSRWDKSPSYPAGEYAYVDVMVEGERLIIDIDFRSEFEIARSTKSYKAILHILPCIFVGRADRLQRIITLVSEAAKQSLKKKGMHFPPWRKAEYVKSKWLSPFTRTKPTTLVNTTTSESDLKTEKNEPLIATKVFPKERVLSPVETDRDETLFTLSESSGEEEMAVVRKWEPPETIKPKSSRFGIKIVTGLASIIEDKT</sequence>
<keyword evidence="2" id="KW-1185">Reference proteome</keyword>